<protein>
    <submittedName>
        <fullName evidence="1">Uncharacterized protein</fullName>
    </submittedName>
</protein>
<dbReference type="Proteomes" id="UP000018851">
    <property type="component" value="Chromosome"/>
</dbReference>
<sequence length="62" mass="7268">MDGRTEFFERAGDQVIVASRHTTCRNEDIRIPVDQALFKLIRLIGRMVTRMVRQSNFTQCCH</sequence>
<dbReference type="HOGENOM" id="CLU_2901923_0_0_5"/>
<evidence type="ECO:0000313" key="2">
    <source>
        <dbReference type="Proteomes" id="UP000018851"/>
    </source>
</evidence>
<organism evidence="1 2">
    <name type="scientific">Sphingomonas sanxanigenens DSM 19645 = NX02</name>
    <dbReference type="NCBI Taxonomy" id="1123269"/>
    <lineage>
        <taxon>Bacteria</taxon>
        <taxon>Pseudomonadati</taxon>
        <taxon>Pseudomonadota</taxon>
        <taxon>Alphaproteobacteria</taxon>
        <taxon>Sphingomonadales</taxon>
        <taxon>Sphingomonadaceae</taxon>
        <taxon>Sphingomonas</taxon>
    </lineage>
</organism>
<keyword evidence="2" id="KW-1185">Reference proteome</keyword>
<name>W0A917_9SPHN</name>
<proteinExistence type="predicted"/>
<evidence type="ECO:0000313" key="1">
    <source>
        <dbReference type="EMBL" id="AHE52165.1"/>
    </source>
</evidence>
<gene>
    <name evidence="1" type="ORF">NX02_02020</name>
</gene>
<dbReference type="EMBL" id="CP006644">
    <property type="protein sequence ID" value="AHE52165.1"/>
    <property type="molecule type" value="Genomic_DNA"/>
</dbReference>
<accession>W0A917</accession>
<dbReference type="AlphaFoldDB" id="W0A917"/>
<dbReference type="KEGG" id="ssan:NX02_02020"/>
<reference evidence="1 2" key="1">
    <citation type="submission" date="2013-07" db="EMBL/GenBank/DDBJ databases">
        <title>Completed genome of Sphingomonas sanxanigenens NX02.</title>
        <authorList>
            <person name="Ma T."/>
            <person name="Huang H."/>
            <person name="Wu M."/>
            <person name="Li X."/>
            <person name="Li G."/>
        </authorList>
    </citation>
    <scope>NUCLEOTIDE SEQUENCE [LARGE SCALE GENOMIC DNA]</scope>
    <source>
        <strain evidence="1 2">NX02</strain>
    </source>
</reference>